<feature type="domain" description="FAD/NAD(P)-binding" evidence="2">
    <location>
        <begin position="5"/>
        <end position="286"/>
    </location>
</feature>
<dbReference type="Proteomes" id="UP000451565">
    <property type="component" value="Unassembled WGS sequence"/>
</dbReference>
<dbReference type="InterPro" id="IPR023753">
    <property type="entry name" value="FAD/NAD-binding_dom"/>
</dbReference>
<dbReference type="RefSeq" id="WP_153234730.1">
    <property type="nucleotide sequence ID" value="NZ_WINI01000004.1"/>
</dbReference>
<comment type="caution">
    <text evidence="3">The sequence shown here is derived from an EMBL/GenBank/DDBJ whole genome shotgun (WGS) entry which is preliminary data.</text>
</comment>
<protein>
    <submittedName>
        <fullName evidence="3">FAD-dependent oxidoreductase</fullName>
    </submittedName>
</protein>
<dbReference type="EMBL" id="WINI01000004">
    <property type="protein sequence ID" value="MQR00764.1"/>
    <property type="molecule type" value="Genomic_DNA"/>
</dbReference>
<dbReference type="Gene3D" id="3.50.50.60">
    <property type="entry name" value="FAD/NAD(P)-binding domain"/>
    <property type="match status" value="2"/>
</dbReference>
<name>A0A843YSR8_9BURK</name>
<dbReference type="PIRSF" id="PIRSF037495">
    <property type="entry name" value="Opine_OX_OoxA/HcnB"/>
    <property type="match status" value="1"/>
</dbReference>
<evidence type="ECO:0000256" key="1">
    <source>
        <dbReference type="ARBA" id="ARBA00023002"/>
    </source>
</evidence>
<dbReference type="Gene3D" id="1.10.10.1100">
    <property type="entry name" value="BFD-like [2Fe-2S]-binding domain"/>
    <property type="match status" value="1"/>
</dbReference>
<evidence type="ECO:0000313" key="4">
    <source>
        <dbReference type="Proteomes" id="UP000451565"/>
    </source>
</evidence>
<dbReference type="PRINTS" id="PR00368">
    <property type="entry name" value="FADPNR"/>
</dbReference>
<dbReference type="SUPFAM" id="SSF51905">
    <property type="entry name" value="FAD/NAD(P)-binding domain"/>
    <property type="match status" value="1"/>
</dbReference>
<dbReference type="PRINTS" id="PR00469">
    <property type="entry name" value="PNDRDTASEII"/>
</dbReference>
<gene>
    <name evidence="3" type="ORF">GEV47_08720</name>
</gene>
<dbReference type="InterPro" id="IPR051691">
    <property type="entry name" value="Metab_Enz_Cyan_OpOx_G3PDH"/>
</dbReference>
<sequence>MRDVDIVIVGAGPAGLAAAHSAAQSGVTIALIDDNPLAGGQIWRGGPNRSTHPQAKKLWTELQTMSNVQWCMQSRIVGLVGPAQLLLETPQQAVKLGYRKLILATGARERLLPFPGWTLAGVTGAGGLQALVKGGYPVHDKRIIVAGSGPLLLAVAATLQQRGAHVLQILEQSNWRQLAGFALQLTRTPAKLKQAWQLRGQLAGIAYHTDSYVVRAEGDYQLRAVQIMRGGQSETIDCDYLACGYGLLPNTELAEAIGCHIVDGAVQVDACQHTSVENVYCAGEGSGVGGVDLALAEGYIAGAHAGGLGVTDGHWLAQRRSQQGFARRLSKTFALRPELRNLCDADTLVCRCEDVAYSSLQSHASWRSAKLHTRCGMGPCQGKVCGGATDFLFGWKPDSVRLPVSPARIGSLISLRDEGAARVCDLAD</sequence>
<dbReference type="GO" id="GO:0016491">
    <property type="term" value="F:oxidoreductase activity"/>
    <property type="evidence" value="ECO:0007669"/>
    <property type="project" value="UniProtKB-KW"/>
</dbReference>
<organism evidence="3 4">
    <name type="scientific">Glaciimonas soli</name>
    <dbReference type="NCBI Taxonomy" id="2590999"/>
    <lineage>
        <taxon>Bacteria</taxon>
        <taxon>Pseudomonadati</taxon>
        <taxon>Pseudomonadota</taxon>
        <taxon>Betaproteobacteria</taxon>
        <taxon>Burkholderiales</taxon>
        <taxon>Oxalobacteraceae</taxon>
        <taxon>Glaciimonas</taxon>
    </lineage>
</organism>
<dbReference type="OrthoDB" id="9801699at2"/>
<dbReference type="InterPro" id="IPR036188">
    <property type="entry name" value="FAD/NAD-bd_sf"/>
</dbReference>
<dbReference type="InterPro" id="IPR017224">
    <property type="entry name" value="Opine_Oxase_asu/HCN_bsu"/>
</dbReference>
<reference evidence="3 4" key="1">
    <citation type="submission" date="2019-10" db="EMBL/GenBank/DDBJ databases">
        <title>Glaciimonas soli sp. nov., a psychrophilic bacterium isolated from the forest soil of a high elevation mountain in Taiwan.</title>
        <authorList>
            <person name="Wang L.-T."/>
            <person name="Shieh W.Y."/>
        </authorList>
    </citation>
    <scope>NUCLEOTIDE SEQUENCE [LARGE SCALE GENOMIC DNA]</scope>
    <source>
        <strain evidence="3 4">GS1</strain>
    </source>
</reference>
<evidence type="ECO:0000313" key="3">
    <source>
        <dbReference type="EMBL" id="MQR00764.1"/>
    </source>
</evidence>
<dbReference type="Pfam" id="PF07992">
    <property type="entry name" value="Pyr_redox_2"/>
    <property type="match status" value="1"/>
</dbReference>
<dbReference type="AlphaFoldDB" id="A0A843YSR8"/>
<keyword evidence="1" id="KW-0560">Oxidoreductase</keyword>
<accession>A0A843YSR8</accession>
<dbReference type="PANTHER" id="PTHR42949:SF3">
    <property type="entry name" value="ANAEROBIC GLYCEROL-3-PHOSPHATE DEHYDROGENASE SUBUNIT B"/>
    <property type="match status" value="1"/>
</dbReference>
<dbReference type="InterPro" id="IPR041854">
    <property type="entry name" value="BFD-like_2Fe2S-bd_dom_sf"/>
</dbReference>
<proteinExistence type="predicted"/>
<keyword evidence="4" id="KW-1185">Reference proteome</keyword>
<dbReference type="PANTHER" id="PTHR42949">
    <property type="entry name" value="ANAEROBIC GLYCEROL-3-PHOSPHATE DEHYDROGENASE SUBUNIT B"/>
    <property type="match status" value="1"/>
</dbReference>
<evidence type="ECO:0000259" key="2">
    <source>
        <dbReference type="Pfam" id="PF07992"/>
    </source>
</evidence>